<proteinExistence type="predicted"/>
<organism evidence="3 4">
    <name type="scientific">Plakobranchus ocellatus</name>
    <dbReference type="NCBI Taxonomy" id="259542"/>
    <lineage>
        <taxon>Eukaryota</taxon>
        <taxon>Metazoa</taxon>
        <taxon>Spiralia</taxon>
        <taxon>Lophotrochozoa</taxon>
        <taxon>Mollusca</taxon>
        <taxon>Gastropoda</taxon>
        <taxon>Heterobranchia</taxon>
        <taxon>Euthyneura</taxon>
        <taxon>Panpulmonata</taxon>
        <taxon>Sacoglossa</taxon>
        <taxon>Placobranchoidea</taxon>
        <taxon>Plakobranchidae</taxon>
        <taxon>Plakobranchus</taxon>
    </lineage>
</organism>
<accession>A0AAV3XYB4</accession>
<dbReference type="AlphaFoldDB" id="A0AAV3XYB4"/>
<dbReference type="PANTHER" id="PTHR47272">
    <property type="entry name" value="DDE_TNP_1_7 DOMAIN-CONTAINING PROTEIN"/>
    <property type="match status" value="1"/>
</dbReference>
<dbReference type="Proteomes" id="UP000735302">
    <property type="component" value="Unassembled WGS sequence"/>
</dbReference>
<sequence length="408" mass="45608">MALRFSAVVFTSILAISGAFVLFDDVTWGPNPLSSSYFVTQPRTTAEAISQGFTKISDCDVNAKWRGARYVKDGDYALTLLFDVNGFIAGIQTSVPKTPGKYPKAPLQPPFVDDGDRWVVSAYFTEPSKICTTGRSATEFSQHGTGTDLYLQNSTKPEDSFMVPHKESGIGATKWTEGRCFYTMGKHYWYNLSLGMSCDAMFPVFLLYNGGELNAFGWAMVENLASKHFEHPAQSTYGMNSDSEIKDLLSDVNPNESDFLTSGDEYQPSAESDSNESDNGKPTKTPQKGNRHCTKEKPQANNRVWKIQPWLNSLRNNLGKLCPTERQSVDEVMVAFKGRCKVKQYIRNKPHKWGINVWARCSKDGVLHQFEVYQGAKSAPSNAKLSITYEIALLYRLSHFNLTGYGME</sequence>
<comment type="caution">
    <text evidence="3">The sequence shown here is derived from an EMBL/GenBank/DDBJ whole genome shotgun (WGS) entry which is preliminary data.</text>
</comment>
<protein>
    <recommendedName>
        <fullName evidence="2">PiggyBac transposable element-derived protein domain-containing protein</fullName>
    </recommendedName>
</protein>
<keyword evidence="4" id="KW-1185">Reference proteome</keyword>
<feature type="region of interest" description="Disordered" evidence="1">
    <location>
        <begin position="259"/>
        <end position="298"/>
    </location>
</feature>
<dbReference type="PANTHER" id="PTHR47272:SF1">
    <property type="entry name" value="PIGGYBAC TRANSPOSABLE ELEMENT-DERIVED PROTEIN 3-LIKE"/>
    <property type="match status" value="1"/>
</dbReference>
<evidence type="ECO:0000313" key="3">
    <source>
        <dbReference type="EMBL" id="GFN75347.1"/>
    </source>
</evidence>
<evidence type="ECO:0000259" key="2">
    <source>
        <dbReference type="Pfam" id="PF13843"/>
    </source>
</evidence>
<dbReference type="InterPro" id="IPR029526">
    <property type="entry name" value="PGBD"/>
</dbReference>
<evidence type="ECO:0000256" key="1">
    <source>
        <dbReference type="SAM" id="MobiDB-lite"/>
    </source>
</evidence>
<name>A0AAV3XYB4_9GAST</name>
<feature type="domain" description="PiggyBac transposable element-derived protein" evidence="2">
    <location>
        <begin position="296"/>
        <end position="384"/>
    </location>
</feature>
<gene>
    <name evidence="3" type="ORF">PoB_000185300</name>
</gene>
<evidence type="ECO:0000313" key="4">
    <source>
        <dbReference type="Proteomes" id="UP000735302"/>
    </source>
</evidence>
<dbReference type="EMBL" id="BLXT01000264">
    <property type="protein sequence ID" value="GFN75347.1"/>
    <property type="molecule type" value="Genomic_DNA"/>
</dbReference>
<reference evidence="3 4" key="1">
    <citation type="journal article" date="2021" name="Elife">
        <title>Chloroplast acquisition without the gene transfer in kleptoplastic sea slugs, Plakobranchus ocellatus.</title>
        <authorList>
            <person name="Maeda T."/>
            <person name="Takahashi S."/>
            <person name="Yoshida T."/>
            <person name="Shimamura S."/>
            <person name="Takaki Y."/>
            <person name="Nagai Y."/>
            <person name="Toyoda A."/>
            <person name="Suzuki Y."/>
            <person name="Arimoto A."/>
            <person name="Ishii H."/>
            <person name="Satoh N."/>
            <person name="Nishiyama T."/>
            <person name="Hasebe M."/>
            <person name="Maruyama T."/>
            <person name="Minagawa J."/>
            <person name="Obokata J."/>
            <person name="Shigenobu S."/>
        </authorList>
    </citation>
    <scope>NUCLEOTIDE SEQUENCE [LARGE SCALE GENOMIC DNA]</scope>
</reference>
<dbReference type="Pfam" id="PF13843">
    <property type="entry name" value="DDE_Tnp_1_7"/>
    <property type="match status" value="1"/>
</dbReference>